<proteinExistence type="predicted"/>
<accession>A0ABR4FIR6</accession>
<gene>
    <name evidence="1" type="ORF">BJX66DRAFT_319062</name>
</gene>
<evidence type="ECO:0000313" key="1">
    <source>
        <dbReference type="EMBL" id="KAL2783143.1"/>
    </source>
</evidence>
<protein>
    <submittedName>
        <fullName evidence="1">Uncharacterized protein</fullName>
    </submittedName>
</protein>
<reference evidence="1 2" key="1">
    <citation type="submission" date="2024-07" db="EMBL/GenBank/DDBJ databases">
        <title>Section-level genome sequencing and comparative genomics of Aspergillus sections Usti and Cavernicolus.</title>
        <authorList>
            <consortium name="Lawrence Berkeley National Laboratory"/>
            <person name="Nybo J.L."/>
            <person name="Vesth T.C."/>
            <person name="Theobald S."/>
            <person name="Frisvad J.C."/>
            <person name="Larsen T.O."/>
            <person name="Kjaerboelling I."/>
            <person name="Rothschild-Mancinelli K."/>
            <person name="Lyhne E.K."/>
            <person name="Kogle M.E."/>
            <person name="Barry K."/>
            <person name="Clum A."/>
            <person name="Na H."/>
            <person name="Ledsgaard L."/>
            <person name="Lin J."/>
            <person name="Lipzen A."/>
            <person name="Kuo A."/>
            <person name="Riley R."/>
            <person name="Mondo S."/>
            <person name="Labutti K."/>
            <person name="Haridas S."/>
            <person name="Pangalinan J."/>
            <person name="Salamov A.A."/>
            <person name="Simmons B.A."/>
            <person name="Magnuson J.K."/>
            <person name="Chen J."/>
            <person name="Drula E."/>
            <person name="Henrissat B."/>
            <person name="Wiebenga A."/>
            <person name="Lubbers R.J."/>
            <person name="Gomes A.C."/>
            <person name="Makela M.R."/>
            <person name="Stajich J."/>
            <person name="Grigoriev I.V."/>
            <person name="Mortensen U.H."/>
            <person name="De Vries R.P."/>
            <person name="Baker S.E."/>
            <person name="Andersen M.R."/>
        </authorList>
    </citation>
    <scope>NUCLEOTIDE SEQUENCE [LARGE SCALE GENOMIC DNA]</scope>
    <source>
        <strain evidence="1 2">CBS 209.92</strain>
    </source>
</reference>
<dbReference type="Proteomes" id="UP001610563">
    <property type="component" value="Unassembled WGS sequence"/>
</dbReference>
<dbReference type="EMBL" id="JBFTWV010000264">
    <property type="protein sequence ID" value="KAL2783143.1"/>
    <property type="molecule type" value="Genomic_DNA"/>
</dbReference>
<comment type="caution">
    <text evidence="1">The sequence shown here is derived from an EMBL/GenBank/DDBJ whole genome shotgun (WGS) entry which is preliminary data.</text>
</comment>
<name>A0ABR4FIR6_9EURO</name>
<keyword evidence="2" id="KW-1185">Reference proteome</keyword>
<evidence type="ECO:0000313" key="2">
    <source>
        <dbReference type="Proteomes" id="UP001610563"/>
    </source>
</evidence>
<organism evidence="1 2">
    <name type="scientific">Aspergillus keveii</name>
    <dbReference type="NCBI Taxonomy" id="714993"/>
    <lineage>
        <taxon>Eukaryota</taxon>
        <taxon>Fungi</taxon>
        <taxon>Dikarya</taxon>
        <taxon>Ascomycota</taxon>
        <taxon>Pezizomycotina</taxon>
        <taxon>Eurotiomycetes</taxon>
        <taxon>Eurotiomycetidae</taxon>
        <taxon>Eurotiales</taxon>
        <taxon>Aspergillaceae</taxon>
        <taxon>Aspergillus</taxon>
        <taxon>Aspergillus subgen. Nidulantes</taxon>
    </lineage>
</organism>
<sequence length="214" mass="24391">MKEHPDYIAVADRVCPCSGCPRRGKGVRWKRFKGVWMCRACKYHAARYGLSDEKPHDHSDMTETELAIDNLKQARRKRPCACGDCPLKATVVTKKCKDGKCRCKACYSYYLTRSSAPHDHSKMRADGRYRAEKKETSQRRCACKGCPRTGREVVCQGSDGKWRCPGCNAWWKKSENPSDVHDHSFIPGLKEDINQRQCACKGCPRTMEEAKPKL</sequence>